<evidence type="ECO:0008006" key="4">
    <source>
        <dbReference type="Google" id="ProtNLM"/>
    </source>
</evidence>
<protein>
    <recommendedName>
        <fullName evidence="4">Spo0E family sporulation regulatory protein-aspartic acid phosphatase</fullName>
    </recommendedName>
</protein>
<comment type="caution">
    <text evidence="2">The sequence shown here is derived from an EMBL/GenBank/DDBJ whole genome shotgun (WGS) entry which is preliminary data.</text>
</comment>
<gene>
    <name evidence="2" type="ORF">ACFSJH_19415</name>
</gene>
<proteinExistence type="predicted"/>
<evidence type="ECO:0000313" key="3">
    <source>
        <dbReference type="Proteomes" id="UP001597362"/>
    </source>
</evidence>
<accession>A0ABW4YQI6</accession>
<dbReference type="RefSeq" id="WP_377775290.1">
    <property type="nucleotide sequence ID" value="NZ_JBHUHO010000047.1"/>
</dbReference>
<name>A0ABW4YQI6_9BACL</name>
<keyword evidence="1" id="KW-0175">Coiled coil</keyword>
<sequence length="69" mass="8383">MSYLDYNYITLLLRELRVRISKAALWFKYSTSAMFNQLLSNEEVDEMIEQTTEQINEMQDMLEKETYMK</sequence>
<dbReference type="EMBL" id="JBHUHO010000047">
    <property type="protein sequence ID" value="MFD2117906.1"/>
    <property type="molecule type" value="Genomic_DNA"/>
</dbReference>
<evidence type="ECO:0000313" key="2">
    <source>
        <dbReference type="EMBL" id="MFD2117906.1"/>
    </source>
</evidence>
<keyword evidence="3" id="KW-1185">Reference proteome</keyword>
<feature type="coiled-coil region" evidence="1">
    <location>
        <begin position="41"/>
        <end position="68"/>
    </location>
</feature>
<evidence type="ECO:0000256" key="1">
    <source>
        <dbReference type="SAM" id="Coils"/>
    </source>
</evidence>
<organism evidence="2 3">
    <name type="scientific">Paenibacillus yanchengensis</name>
    <dbReference type="NCBI Taxonomy" id="2035833"/>
    <lineage>
        <taxon>Bacteria</taxon>
        <taxon>Bacillati</taxon>
        <taxon>Bacillota</taxon>
        <taxon>Bacilli</taxon>
        <taxon>Bacillales</taxon>
        <taxon>Paenibacillaceae</taxon>
        <taxon>Paenibacillus</taxon>
    </lineage>
</organism>
<reference evidence="3" key="1">
    <citation type="journal article" date="2019" name="Int. J. Syst. Evol. Microbiol.">
        <title>The Global Catalogue of Microorganisms (GCM) 10K type strain sequencing project: providing services to taxonomists for standard genome sequencing and annotation.</title>
        <authorList>
            <consortium name="The Broad Institute Genomics Platform"/>
            <consortium name="The Broad Institute Genome Sequencing Center for Infectious Disease"/>
            <person name="Wu L."/>
            <person name="Ma J."/>
        </authorList>
    </citation>
    <scope>NUCLEOTIDE SEQUENCE [LARGE SCALE GENOMIC DNA]</scope>
    <source>
        <strain evidence="3">GH52</strain>
    </source>
</reference>
<dbReference type="Proteomes" id="UP001597362">
    <property type="component" value="Unassembled WGS sequence"/>
</dbReference>